<sequence length="266" mass="30723">MKGIIRFLFFIVVVYTLLTSVISLLKTGEVDKEYCRDGFTVINTENDRRHQREWESVNYSKSFCASYESVEKVSLEAGKKRNDIIYELDSYENVWGKIYRELVLDSKRHIDFLVDSLQDISLQQQLSREELAELVVTFVQDIPYSYVRVEDCSETDNKGKPCIGKIALGLLSPYEFLHSLYGDCDTRAVLIYTILEELAFDPMIVVSNEYAHAMLALNMPTAGDHLTYRGKNYYFWETTGKGWPLGMLPPNSNNVKYWKVALVNEI</sequence>
<name>A0A239EJZ3_EKHLU</name>
<keyword evidence="1" id="KW-0812">Transmembrane</keyword>
<reference evidence="2 3" key="1">
    <citation type="submission" date="2017-06" db="EMBL/GenBank/DDBJ databases">
        <authorList>
            <person name="Kim H.J."/>
            <person name="Triplett B.A."/>
        </authorList>
    </citation>
    <scope>NUCLEOTIDE SEQUENCE [LARGE SCALE GENOMIC DNA]</scope>
    <source>
        <strain evidence="2 3">DSM 19307</strain>
    </source>
</reference>
<evidence type="ECO:0000313" key="2">
    <source>
        <dbReference type="EMBL" id="SNS44222.1"/>
    </source>
</evidence>
<dbReference type="EMBL" id="FZPD01000001">
    <property type="protein sequence ID" value="SNS44222.1"/>
    <property type="molecule type" value="Genomic_DNA"/>
</dbReference>
<organism evidence="2 3">
    <name type="scientific">Ekhidna lutea</name>
    <dbReference type="NCBI Taxonomy" id="447679"/>
    <lineage>
        <taxon>Bacteria</taxon>
        <taxon>Pseudomonadati</taxon>
        <taxon>Bacteroidota</taxon>
        <taxon>Cytophagia</taxon>
        <taxon>Cytophagales</taxon>
        <taxon>Reichenbachiellaceae</taxon>
        <taxon>Ekhidna</taxon>
    </lineage>
</organism>
<keyword evidence="3" id="KW-1185">Reference proteome</keyword>
<dbReference type="Proteomes" id="UP000198393">
    <property type="component" value="Unassembled WGS sequence"/>
</dbReference>
<keyword evidence="1" id="KW-1133">Transmembrane helix</keyword>
<evidence type="ECO:0008006" key="4">
    <source>
        <dbReference type="Google" id="ProtNLM"/>
    </source>
</evidence>
<dbReference type="OrthoDB" id="614471at2"/>
<evidence type="ECO:0000313" key="3">
    <source>
        <dbReference type="Proteomes" id="UP000198393"/>
    </source>
</evidence>
<keyword evidence="1" id="KW-0472">Membrane</keyword>
<proteinExistence type="predicted"/>
<evidence type="ECO:0000256" key="1">
    <source>
        <dbReference type="SAM" id="Phobius"/>
    </source>
</evidence>
<accession>A0A239EJZ3</accession>
<protein>
    <recommendedName>
        <fullName evidence="4">Transglutaminase-like superfamily protein</fullName>
    </recommendedName>
</protein>
<dbReference type="AlphaFoldDB" id="A0A239EJZ3"/>
<feature type="transmembrane region" description="Helical" evidence="1">
    <location>
        <begin position="7"/>
        <end position="25"/>
    </location>
</feature>
<dbReference type="RefSeq" id="WP_089354947.1">
    <property type="nucleotide sequence ID" value="NZ_FZPD01000001.1"/>
</dbReference>
<gene>
    <name evidence="2" type="ORF">SAMN05421640_0159</name>
</gene>